<dbReference type="PROSITE" id="PS00973">
    <property type="entry name" value="USP_2"/>
    <property type="match status" value="1"/>
</dbReference>
<keyword evidence="6 11" id="KW-0645">Protease</keyword>
<evidence type="ECO:0000256" key="6">
    <source>
        <dbReference type="ARBA" id="ARBA00022670"/>
    </source>
</evidence>
<evidence type="ECO:0000256" key="1">
    <source>
        <dbReference type="ARBA" id="ARBA00000707"/>
    </source>
</evidence>
<dbReference type="Proteomes" id="UP000001554">
    <property type="component" value="Unplaced"/>
</dbReference>
<evidence type="ECO:0000256" key="12">
    <source>
        <dbReference type="SAM" id="MobiDB-lite"/>
    </source>
</evidence>
<accession>A0A9J7HTJ0</accession>
<evidence type="ECO:0000256" key="3">
    <source>
        <dbReference type="ARBA" id="ARBA00004496"/>
    </source>
</evidence>
<dbReference type="FunFam" id="3.90.70.10:FF:000013">
    <property type="entry name" value="ubiquitin carboxyl-terminal hydrolase 15 isoform X1"/>
    <property type="match status" value="1"/>
</dbReference>
<evidence type="ECO:0000313" key="16">
    <source>
        <dbReference type="RefSeq" id="XP_035665296.1"/>
    </source>
</evidence>
<evidence type="ECO:0000256" key="4">
    <source>
        <dbReference type="ARBA" id="ARBA00009085"/>
    </source>
</evidence>
<dbReference type="InterPro" id="IPR018200">
    <property type="entry name" value="USP_CS"/>
</dbReference>
<dbReference type="PROSITE" id="PS00972">
    <property type="entry name" value="USP_1"/>
    <property type="match status" value="1"/>
</dbReference>
<dbReference type="SUPFAM" id="SSF143791">
    <property type="entry name" value="DUSP-like"/>
    <property type="match status" value="1"/>
</dbReference>
<dbReference type="PANTHER" id="PTHR21646:SF24">
    <property type="entry name" value="UBIQUITIN CARBOXYL-TERMINAL HYDROLASE"/>
    <property type="match status" value="1"/>
</dbReference>
<dbReference type="GO" id="GO:0006508">
    <property type="term" value="P:proteolysis"/>
    <property type="evidence" value="ECO:0007669"/>
    <property type="project" value="UniProtKB-KW"/>
</dbReference>
<evidence type="ECO:0000256" key="11">
    <source>
        <dbReference type="RuleBase" id="RU366025"/>
    </source>
</evidence>
<dbReference type="Gene3D" id="3.30.2230.10">
    <property type="entry name" value="DUSP-like"/>
    <property type="match status" value="1"/>
</dbReference>
<keyword evidence="5" id="KW-0963">Cytoplasm</keyword>
<feature type="domain" description="DUSP" evidence="14">
    <location>
        <begin position="15"/>
        <end position="128"/>
    </location>
</feature>
<feature type="region of interest" description="Disordered" evidence="12">
    <location>
        <begin position="225"/>
        <end position="285"/>
    </location>
</feature>
<gene>
    <name evidence="16" type="primary">LOC118408591</name>
</gene>
<evidence type="ECO:0000259" key="14">
    <source>
        <dbReference type="PROSITE" id="PS51283"/>
    </source>
</evidence>
<evidence type="ECO:0000256" key="10">
    <source>
        <dbReference type="ARBA" id="ARBA00023242"/>
    </source>
</evidence>
<dbReference type="InterPro" id="IPR029346">
    <property type="entry name" value="USP_C"/>
</dbReference>
<dbReference type="AlphaFoldDB" id="A0A9J7HTJ0"/>
<proteinExistence type="inferred from homology"/>
<dbReference type="KEGG" id="bfo:118408591"/>
<comment type="similarity">
    <text evidence="4 11">Belongs to the peptidase C19 family.</text>
</comment>
<dbReference type="InterPro" id="IPR050185">
    <property type="entry name" value="Ub_carboxyl-term_hydrolase"/>
</dbReference>
<dbReference type="GeneID" id="118408591"/>
<dbReference type="OMA" id="FKLCENS"/>
<evidence type="ECO:0000256" key="9">
    <source>
        <dbReference type="ARBA" id="ARBA00022807"/>
    </source>
</evidence>
<dbReference type="FunFam" id="3.30.2230.10:FF:000003">
    <property type="entry name" value="ubiquitin carboxyl-terminal hydrolase 15 isoform X1"/>
    <property type="match status" value="1"/>
</dbReference>
<feature type="domain" description="USP" evidence="13">
    <location>
        <begin position="319"/>
        <end position="938"/>
    </location>
</feature>
<sequence length="984" mass="112667">MTISIIMAEGGGPPEPKVQKSQVSSDLKKELKKGDTWYLVDAKWFKQWKKYVGYDSWDMYGMGDQATFPGPIDNAALYKEPQTPDCRHLKEHLIDELDYMLLPTEAWDKLVSWYGMVNGQQPIARKVVEHGMFVKHCKVEVYLMELKLCQNDNLDNCVSQQFSKADTIDYIEKEMRKLFEIGDDKETRVWNKYMSNTYEHLNKPENTVQDAGLYQGQILVIEQQNEDGTWPRGNVTNKSSSSARNMEMGTYSAPATRSGEDSEENENDAGSSNEPTPTIGTPKSSPYINKLLSSQCSSYSSTYDYSSERGRGQVQPGLCGLSNLGNTCFMNSALQCLSNVPVLTRYFLENHYQEELNSDNPLGMKGEIAKTYAELIKQIWSGKYSYTIPRNFKTAVGRFAPQFSGYQQQDSHELLAFLLDGLHEDLNRIRKKPYVELRDADGRPDEEVADEAWKNHRLRNDSIIVDTFHGLFKSTLVCPECSKISITFDPFCYLSLPLPIKKERFIEVVLIRMDPAAKPMQYKLSVPKMGTVQDLCEALSRLTKISPDKMVVTDVYNHRFHKVFAPDEGLSHILDRDDIYVYEVPVNTCDDPDTLILPVYMRERKVRQNPSYNYNNVSTVLFGTPLLVPIPRKNTTYEDLYRIMLQKMSRYIQEPESGDEWYGEEIKNCVKDGVIGDDDMKNDNIDGEAESEEDSQGNDSLMNDNSMSDDEVNCDNRPHRMFTFHLVNSYGSAEIEHIRDDDRPIKFTNRSYLALDWDPKAKEKYYDEKQAEELDVDETVNATPMRKRQVISLKDCIQLFLVKEKLGADDPWYCPSCKKHQQATKKFDLWSLPKILVIHLKRFSYNRYWRDKLDTMVEFPTRDLDMSEFIINDGHGYATYDLIGVSNHYGGMGGGHYTAYGKSREDTQWYYFDDSSVSPASEDQCVSKAAYVLFYELKGSRCERSEKQTAQANRKSAAASQSSANCTEDNGTASSGEDDSMEIN</sequence>
<reference evidence="16" key="1">
    <citation type="submission" date="2025-08" db="UniProtKB">
        <authorList>
            <consortium name="RefSeq"/>
        </authorList>
    </citation>
    <scope>IDENTIFICATION</scope>
    <source>
        <strain evidence="16">S238N-H82</strain>
        <tissue evidence="16">Testes</tissue>
    </source>
</reference>
<keyword evidence="9 11" id="KW-0788">Thiol protease</keyword>
<dbReference type="InterPro" id="IPR038765">
    <property type="entry name" value="Papain-like_cys_pep_sf"/>
</dbReference>
<evidence type="ECO:0000256" key="5">
    <source>
        <dbReference type="ARBA" id="ARBA00022490"/>
    </source>
</evidence>
<dbReference type="RefSeq" id="XP_035665296.1">
    <property type="nucleotide sequence ID" value="XM_035809403.1"/>
</dbReference>
<dbReference type="Gene3D" id="3.90.70.10">
    <property type="entry name" value="Cysteine proteinases"/>
    <property type="match status" value="2"/>
</dbReference>
<name>A0A9J7HTJ0_BRAFL</name>
<dbReference type="Pfam" id="PF06337">
    <property type="entry name" value="DUSP"/>
    <property type="match status" value="1"/>
</dbReference>
<protein>
    <recommendedName>
        <fullName evidence="11">Ubiquitin carboxyl-terminal hydrolase</fullName>
        <ecNumber evidence="11">3.4.19.12</ecNumber>
    </recommendedName>
</protein>
<dbReference type="PROSITE" id="PS50235">
    <property type="entry name" value="USP_3"/>
    <property type="match status" value="1"/>
</dbReference>
<dbReference type="InterPro" id="IPR035927">
    <property type="entry name" value="DUSP-like_sf"/>
</dbReference>
<dbReference type="SUPFAM" id="SSF54001">
    <property type="entry name" value="Cysteine proteinases"/>
    <property type="match status" value="1"/>
</dbReference>
<dbReference type="GO" id="GO:0005634">
    <property type="term" value="C:nucleus"/>
    <property type="evidence" value="ECO:0007669"/>
    <property type="project" value="UniProtKB-SubCell"/>
</dbReference>
<evidence type="ECO:0000256" key="2">
    <source>
        <dbReference type="ARBA" id="ARBA00004123"/>
    </source>
</evidence>
<dbReference type="Gene3D" id="3.10.20.90">
    <property type="entry name" value="Phosphatidylinositol 3-kinase Catalytic Subunit, Chain A, domain 1"/>
    <property type="match status" value="1"/>
</dbReference>
<dbReference type="SMART" id="SM00695">
    <property type="entry name" value="DUSP"/>
    <property type="match status" value="1"/>
</dbReference>
<dbReference type="InterPro" id="IPR028889">
    <property type="entry name" value="USP"/>
</dbReference>
<dbReference type="Pfam" id="PF14836">
    <property type="entry name" value="Ubiquitin_3"/>
    <property type="match status" value="1"/>
</dbReference>
<keyword evidence="8 11" id="KW-0378">Hydrolase</keyword>
<keyword evidence="7 11" id="KW-0833">Ubl conjugation pathway</keyword>
<feature type="compositionally biased region" description="Polar residues" evidence="12">
    <location>
        <begin position="268"/>
        <end position="285"/>
    </location>
</feature>
<dbReference type="GO" id="GO:0016579">
    <property type="term" value="P:protein deubiquitination"/>
    <property type="evidence" value="ECO:0007669"/>
    <property type="project" value="InterPro"/>
</dbReference>
<feature type="compositionally biased region" description="Polar residues" evidence="12">
    <location>
        <begin position="234"/>
        <end position="244"/>
    </location>
</feature>
<dbReference type="GO" id="GO:0005737">
    <property type="term" value="C:cytoplasm"/>
    <property type="evidence" value="ECO:0007669"/>
    <property type="project" value="UniProtKB-SubCell"/>
</dbReference>
<comment type="catalytic activity">
    <reaction evidence="1 11">
        <text>Thiol-dependent hydrolysis of ester, thioester, amide, peptide and isopeptide bonds formed by the C-terminal Gly of ubiquitin (a 76-residue protein attached to proteins as an intracellular targeting signal).</text>
        <dbReference type="EC" id="3.4.19.12"/>
    </reaction>
</comment>
<dbReference type="CDD" id="cd02674">
    <property type="entry name" value="Peptidase_C19R"/>
    <property type="match status" value="1"/>
</dbReference>
<comment type="subcellular location">
    <subcellularLocation>
        <location evidence="3">Cytoplasm</location>
    </subcellularLocation>
    <subcellularLocation>
        <location evidence="2">Nucleus</location>
    </subcellularLocation>
</comment>
<evidence type="ECO:0000256" key="8">
    <source>
        <dbReference type="ARBA" id="ARBA00022801"/>
    </source>
</evidence>
<dbReference type="InterPro" id="IPR006615">
    <property type="entry name" value="Pept_C19_DUSP"/>
</dbReference>
<dbReference type="EC" id="3.4.19.12" evidence="11"/>
<evidence type="ECO:0000259" key="13">
    <source>
        <dbReference type="PROSITE" id="PS50235"/>
    </source>
</evidence>
<dbReference type="FunFam" id="3.10.20.90:FF:000020">
    <property type="entry name" value="ubiquitin carboxyl-terminal hydrolase 15 isoform X2"/>
    <property type="match status" value="1"/>
</dbReference>
<feature type="compositionally biased region" description="Acidic residues" evidence="12">
    <location>
        <begin position="685"/>
        <end position="696"/>
    </location>
</feature>
<evidence type="ECO:0000256" key="7">
    <source>
        <dbReference type="ARBA" id="ARBA00022786"/>
    </source>
</evidence>
<feature type="compositionally biased region" description="Polar residues" evidence="12">
    <location>
        <begin position="948"/>
        <end position="975"/>
    </location>
</feature>
<dbReference type="InterPro" id="IPR001394">
    <property type="entry name" value="Peptidase_C19_UCH"/>
</dbReference>
<dbReference type="PROSITE" id="PS51283">
    <property type="entry name" value="DUSP"/>
    <property type="match status" value="1"/>
</dbReference>
<dbReference type="Pfam" id="PF14533">
    <property type="entry name" value="USP7_C2"/>
    <property type="match status" value="1"/>
</dbReference>
<dbReference type="Pfam" id="PF00443">
    <property type="entry name" value="UCH"/>
    <property type="match status" value="1"/>
</dbReference>
<feature type="region of interest" description="Disordered" evidence="12">
    <location>
        <begin position="677"/>
        <end position="714"/>
    </location>
</feature>
<dbReference type="PANTHER" id="PTHR21646">
    <property type="entry name" value="UBIQUITIN CARBOXYL-TERMINAL HYDROLASE"/>
    <property type="match status" value="1"/>
</dbReference>
<keyword evidence="10" id="KW-0539">Nucleus</keyword>
<organism evidence="15 16">
    <name type="scientific">Branchiostoma floridae</name>
    <name type="common">Florida lancelet</name>
    <name type="synonym">Amphioxus</name>
    <dbReference type="NCBI Taxonomy" id="7739"/>
    <lineage>
        <taxon>Eukaryota</taxon>
        <taxon>Metazoa</taxon>
        <taxon>Chordata</taxon>
        <taxon>Cephalochordata</taxon>
        <taxon>Leptocardii</taxon>
        <taxon>Amphioxiformes</taxon>
        <taxon>Branchiostomatidae</taxon>
        <taxon>Branchiostoma</taxon>
    </lineage>
</organism>
<dbReference type="InterPro" id="IPR028135">
    <property type="entry name" value="Ub_USP-typ"/>
</dbReference>
<dbReference type="GO" id="GO:0004843">
    <property type="term" value="F:cysteine-type deubiquitinase activity"/>
    <property type="evidence" value="ECO:0007669"/>
    <property type="project" value="UniProtKB-UniRule"/>
</dbReference>
<dbReference type="OrthoDB" id="265776at2759"/>
<evidence type="ECO:0000313" key="15">
    <source>
        <dbReference type="Proteomes" id="UP000001554"/>
    </source>
</evidence>
<feature type="region of interest" description="Disordered" evidence="12">
    <location>
        <begin position="942"/>
        <end position="984"/>
    </location>
</feature>
<keyword evidence="15" id="KW-1185">Reference proteome</keyword>